<feature type="region of interest" description="Disordered" evidence="10">
    <location>
        <begin position="566"/>
        <end position="587"/>
    </location>
</feature>
<dbReference type="STRING" id="181874.A0A409Y7L9"/>
<feature type="domain" description="Nucleoporin NSP1-like C-terminal" evidence="11">
    <location>
        <begin position="371"/>
        <end position="471"/>
    </location>
</feature>
<dbReference type="PANTHER" id="PTHR12084:SF0">
    <property type="entry name" value="NUCLEAR PORE GLYCOPROTEIN P62"/>
    <property type="match status" value="1"/>
</dbReference>
<name>A0A409Y7L9_9AGAR</name>
<feature type="compositionally biased region" description="Low complexity" evidence="10">
    <location>
        <begin position="346"/>
        <end position="357"/>
    </location>
</feature>
<dbReference type="GO" id="GO:0005543">
    <property type="term" value="F:phospholipid binding"/>
    <property type="evidence" value="ECO:0007669"/>
    <property type="project" value="TreeGrafter"/>
</dbReference>
<keyword evidence="4" id="KW-0509">mRNA transport</keyword>
<feature type="compositionally biased region" description="Low complexity" evidence="10">
    <location>
        <begin position="197"/>
        <end position="207"/>
    </location>
</feature>
<comment type="similarity">
    <text evidence="2">Belongs to the nucleoporin NSP1/NUP62 family.</text>
</comment>
<dbReference type="EMBL" id="NHTK01001370">
    <property type="protein sequence ID" value="PPQ99046.1"/>
    <property type="molecule type" value="Genomic_DNA"/>
</dbReference>
<evidence type="ECO:0000256" key="5">
    <source>
        <dbReference type="ARBA" id="ARBA00022927"/>
    </source>
</evidence>
<evidence type="ECO:0000256" key="4">
    <source>
        <dbReference type="ARBA" id="ARBA00022816"/>
    </source>
</evidence>
<evidence type="ECO:0000313" key="12">
    <source>
        <dbReference type="EMBL" id="PPQ99046.1"/>
    </source>
</evidence>
<feature type="compositionally biased region" description="Low complexity" evidence="10">
    <location>
        <begin position="174"/>
        <end position="189"/>
    </location>
</feature>
<feature type="coiled-coil region" evidence="9">
    <location>
        <begin position="430"/>
        <end position="464"/>
    </location>
</feature>
<evidence type="ECO:0000256" key="6">
    <source>
        <dbReference type="ARBA" id="ARBA00023010"/>
    </source>
</evidence>
<dbReference type="GO" id="GO:0017056">
    <property type="term" value="F:structural constituent of nuclear pore"/>
    <property type="evidence" value="ECO:0007669"/>
    <property type="project" value="InterPro"/>
</dbReference>
<keyword evidence="7" id="KW-0906">Nuclear pore complex</keyword>
<keyword evidence="3" id="KW-0813">Transport</keyword>
<feature type="compositionally biased region" description="Low complexity" evidence="10">
    <location>
        <begin position="1"/>
        <end position="15"/>
    </location>
</feature>
<feature type="compositionally biased region" description="Polar residues" evidence="10">
    <location>
        <begin position="126"/>
        <end position="136"/>
    </location>
</feature>
<dbReference type="Gene3D" id="1.20.5.170">
    <property type="match status" value="1"/>
</dbReference>
<dbReference type="OrthoDB" id="344345at2759"/>
<comment type="caution">
    <text evidence="12">The sequence shown here is derived from an EMBL/GenBank/DDBJ whole genome shotgun (WGS) entry which is preliminary data.</text>
</comment>
<sequence length="587" mass="58145">MSFFNNPNPTNTSTPGTALFGNASSTTNTSNSSPFGGSLFGANSTTNTSTTGTSAQPTTSLFGGAANTASTAPATGGTGSLFGGATSSTPAAGTGGSLFGGAPASGTTGGSLFGGAPASGTGGSLFGSTPATTTGGSLFGGGASTTTTPAAGSSLFGGTTPAGSSLFGGAQNKPAATPAPAATTTPAPTSLFGGTPASTNASNTNAAKPETKPAIPNFFGNPASSTAPAASTTAPATGTSGTGLFGLPQKPAESSAASSTLGSAPSAPTAGTSLFGGGAKPAATGTTPLASNFSLGGNKDSNTTTGGSLFGAPKEADKKDSTAPAASTPAFSLFGAAKPAEKKDAPAVTTSATAPAPEQKDAPAASVSTVVAIPPPSMLRGKTLEEIVSRWTNELESNVREFNKFAAEVAVWDRALIENGNHIGALFSHVQAAERQQTDINEALEHIEQQQKDLASTLDAYEKVSHEVLGGQGGSLRTLDSGPADAERDKNYLLATELHTHLDDLAGSLTQMIESVNSLSIGSKSSEPSDDAMSQIAQILSSHLESLQWIDTAVREVENKTTEVEKKIRESGHSLSGTKSRAFGLNR</sequence>
<keyword evidence="8" id="KW-0539">Nucleus</keyword>
<accession>A0A409Y7L9</accession>
<evidence type="ECO:0000256" key="7">
    <source>
        <dbReference type="ARBA" id="ARBA00023132"/>
    </source>
</evidence>
<evidence type="ECO:0000256" key="8">
    <source>
        <dbReference type="ARBA" id="ARBA00023242"/>
    </source>
</evidence>
<reference evidence="12 13" key="1">
    <citation type="journal article" date="2018" name="Evol. Lett.">
        <title>Horizontal gene cluster transfer increased hallucinogenic mushroom diversity.</title>
        <authorList>
            <person name="Reynolds H.T."/>
            <person name="Vijayakumar V."/>
            <person name="Gluck-Thaler E."/>
            <person name="Korotkin H.B."/>
            <person name="Matheny P.B."/>
            <person name="Slot J.C."/>
        </authorList>
    </citation>
    <scope>NUCLEOTIDE SEQUENCE [LARGE SCALE GENOMIC DNA]</scope>
    <source>
        <strain evidence="12 13">2629</strain>
    </source>
</reference>
<keyword evidence="9" id="KW-0175">Coiled coil</keyword>
<evidence type="ECO:0000259" key="11">
    <source>
        <dbReference type="Pfam" id="PF05064"/>
    </source>
</evidence>
<organism evidence="12 13">
    <name type="scientific">Panaeolus cyanescens</name>
    <dbReference type="NCBI Taxonomy" id="181874"/>
    <lineage>
        <taxon>Eukaryota</taxon>
        <taxon>Fungi</taxon>
        <taxon>Dikarya</taxon>
        <taxon>Basidiomycota</taxon>
        <taxon>Agaricomycotina</taxon>
        <taxon>Agaricomycetes</taxon>
        <taxon>Agaricomycetidae</taxon>
        <taxon>Agaricales</taxon>
        <taxon>Agaricineae</taxon>
        <taxon>Galeropsidaceae</taxon>
        <taxon>Panaeolus</taxon>
    </lineage>
</organism>
<keyword evidence="5" id="KW-0653">Protein transport</keyword>
<dbReference type="GO" id="GO:0044613">
    <property type="term" value="C:nuclear pore central transport channel"/>
    <property type="evidence" value="ECO:0007669"/>
    <property type="project" value="TreeGrafter"/>
</dbReference>
<protein>
    <recommendedName>
        <fullName evidence="11">Nucleoporin NSP1-like C-terminal domain-containing protein</fullName>
    </recommendedName>
</protein>
<keyword evidence="6" id="KW-0811">Translocation</keyword>
<evidence type="ECO:0000256" key="2">
    <source>
        <dbReference type="ARBA" id="ARBA00005911"/>
    </source>
</evidence>
<feature type="compositionally biased region" description="Low complexity" evidence="10">
    <location>
        <begin position="22"/>
        <end position="33"/>
    </location>
</feature>
<feature type="region of interest" description="Disordered" evidence="10">
    <location>
        <begin position="1"/>
        <end position="67"/>
    </location>
</feature>
<dbReference type="PANTHER" id="PTHR12084">
    <property type="entry name" value="NUCLEAR PORE GLYCOPROTEIN P62-RELATED"/>
    <property type="match status" value="1"/>
</dbReference>
<feature type="compositionally biased region" description="Low complexity" evidence="10">
    <location>
        <begin position="280"/>
        <end position="290"/>
    </location>
</feature>
<dbReference type="InParanoid" id="A0A409Y7L9"/>
<feature type="compositionally biased region" description="Low complexity" evidence="10">
    <location>
        <begin position="44"/>
        <end position="67"/>
    </location>
</feature>
<feature type="region of interest" description="Disordered" evidence="10">
    <location>
        <begin position="337"/>
        <end position="366"/>
    </location>
</feature>
<dbReference type="GO" id="GO:0006405">
    <property type="term" value="P:RNA export from nucleus"/>
    <property type="evidence" value="ECO:0007669"/>
    <property type="project" value="TreeGrafter"/>
</dbReference>
<keyword evidence="13" id="KW-1185">Reference proteome</keyword>
<evidence type="ECO:0000256" key="10">
    <source>
        <dbReference type="SAM" id="MobiDB-lite"/>
    </source>
</evidence>
<feature type="region of interest" description="Disordered" evidence="10">
    <location>
        <begin position="124"/>
        <end position="325"/>
    </location>
</feature>
<feature type="compositionally biased region" description="Polar residues" evidence="10">
    <location>
        <begin position="291"/>
        <end position="307"/>
    </location>
</feature>
<feature type="compositionally biased region" description="Low complexity" evidence="10">
    <location>
        <begin position="144"/>
        <end position="154"/>
    </location>
</feature>
<proteinExistence type="inferred from homology"/>
<dbReference type="Pfam" id="PF05064">
    <property type="entry name" value="Nsp1_C"/>
    <property type="match status" value="1"/>
</dbReference>
<evidence type="ECO:0000256" key="3">
    <source>
        <dbReference type="ARBA" id="ARBA00022448"/>
    </source>
</evidence>
<evidence type="ECO:0000256" key="1">
    <source>
        <dbReference type="ARBA" id="ARBA00004567"/>
    </source>
</evidence>
<gene>
    <name evidence="12" type="ORF">CVT24_003606</name>
</gene>
<comment type="subcellular location">
    <subcellularLocation>
        <location evidence="1">Nucleus</location>
        <location evidence="1">Nuclear pore complex</location>
    </subcellularLocation>
</comment>
<dbReference type="GO" id="GO:0006606">
    <property type="term" value="P:protein import into nucleus"/>
    <property type="evidence" value="ECO:0007669"/>
    <property type="project" value="TreeGrafter"/>
</dbReference>
<dbReference type="Pfam" id="PF13634">
    <property type="entry name" value="Nucleoporin_FG"/>
    <property type="match status" value="2"/>
</dbReference>
<dbReference type="InterPro" id="IPR007758">
    <property type="entry name" value="Nucleoporin_NSP1_C"/>
</dbReference>
<evidence type="ECO:0000313" key="13">
    <source>
        <dbReference type="Proteomes" id="UP000284842"/>
    </source>
</evidence>
<evidence type="ECO:0000256" key="9">
    <source>
        <dbReference type="SAM" id="Coils"/>
    </source>
</evidence>
<dbReference type="InterPro" id="IPR026010">
    <property type="entry name" value="NSP1/NUP62"/>
</dbReference>
<feature type="compositionally biased region" description="Low complexity" evidence="10">
    <location>
        <begin position="222"/>
        <end position="239"/>
    </location>
</feature>
<dbReference type="AlphaFoldDB" id="A0A409Y7L9"/>
<dbReference type="InterPro" id="IPR025574">
    <property type="entry name" value="Nucleoporin_FG_rpt"/>
</dbReference>
<dbReference type="Proteomes" id="UP000284842">
    <property type="component" value="Unassembled WGS sequence"/>
</dbReference>
<dbReference type="GO" id="GO:0051028">
    <property type="term" value="P:mRNA transport"/>
    <property type="evidence" value="ECO:0007669"/>
    <property type="project" value="UniProtKB-KW"/>
</dbReference>